<evidence type="ECO:0000256" key="2">
    <source>
        <dbReference type="SAM" id="Phobius"/>
    </source>
</evidence>
<keyword evidence="3" id="KW-0732">Signal</keyword>
<organism evidence="4 5">
    <name type="scientific">Mytilus coruscus</name>
    <name type="common">Sea mussel</name>
    <dbReference type="NCBI Taxonomy" id="42192"/>
    <lineage>
        <taxon>Eukaryota</taxon>
        <taxon>Metazoa</taxon>
        <taxon>Spiralia</taxon>
        <taxon>Lophotrochozoa</taxon>
        <taxon>Mollusca</taxon>
        <taxon>Bivalvia</taxon>
        <taxon>Autobranchia</taxon>
        <taxon>Pteriomorphia</taxon>
        <taxon>Mytilida</taxon>
        <taxon>Mytiloidea</taxon>
        <taxon>Mytilidae</taxon>
        <taxon>Mytilinae</taxon>
        <taxon>Mytilus</taxon>
    </lineage>
</organism>
<keyword evidence="5" id="KW-1185">Reference proteome</keyword>
<proteinExistence type="predicted"/>
<sequence length="307" mass="33420">MEETFVIFISVCLLAGITGKPARRCCSSDTVPSCLCLQDEDLEVCQFEEQVPIIEVRGYCKCSIIYHEGILSTPPVVVNSERATCSWNCKSGLCSPFEDFTTTTTATYPTGSDITKDTTTAYLSSTSDPSTSEDPAPFENFTTVPFENFTTTTTATYPTASDITKDTTTAYLSSTSDPSTSEDPVDTTTSSSTQSQILSTSYIVLIVWVAVVTVILITLLIYMCYVKRKSSTSSAYITIPSSCDSPIQMSTIFTTPNPIYTPSPSLTPPLTPIETIADTEPVTLPIEPIAKRTRSQTKKKLVFNNDN</sequence>
<feature type="transmembrane region" description="Helical" evidence="2">
    <location>
        <begin position="202"/>
        <end position="225"/>
    </location>
</feature>
<dbReference type="AlphaFoldDB" id="A0A6J8F288"/>
<evidence type="ECO:0000313" key="4">
    <source>
        <dbReference type="EMBL" id="CAC5426262.1"/>
    </source>
</evidence>
<keyword evidence="2" id="KW-1133">Transmembrane helix</keyword>
<evidence type="ECO:0000313" key="5">
    <source>
        <dbReference type="Proteomes" id="UP000507470"/>
    </source>
</evidence>
<feature type="signal peptide" evidence="3">
    <location>
        <begin position="1"/>
        <end position="19"/>
    </location>
</feature>
<keyword evidence="2" id="KW-0812">Transmembrane</keyword>
<dbReference type="EMBL" id="CACVKT020010415">
    <property type="protein sequence ID" value="CAC5426262.1"/>
    <property type="molecule type" value="Genomic_DNA"/>
</dbReference>
<feature type="chain" id="PRO_5026905009" evidence="3">
    <location>
        <begin position="20"/>
        <end position="307"/>
    </location>
</feature>
<evidence type="ECO:0000256" key="1">
    <source>
        <dbReference type="SAM" id="MobiDB-lite"/>
    </source>
</evidence>
<protein>
    <submittedName>
        <fullName evidence="4">Uncharacterized protein</fullName>
    </submittedName>
</protein>
<reference evidence="4 5" key="1">
    <citation type="submission" date="2020-06" db="EMBL/GenBank/DDBJ databases">
        <authorList>
            <person name="Li R."/>
            <person name="Bekaert M."/>
        </authorList>
    </citation>
    <scope>NUCLEOTIDE SEQUENCE [LARGE SCALE GENOMIC DNA]</scope>
    <source>
        <strain evidence="5">wild</strain>
    </source>
</reference>
<gene>
    <name evidence="4" type="ORF">MCOR_57994</name>
</gene>
<feature type="region of interest" description="Disordered" evidence="1">
    <location>
        <begin position="171"/>
        <end position="192"/>
    </location>
</feature>
<evidence type="ECO:0000256" key="3">
    <source>
        <dbReference type="SAM" id="SignalP"/>
    </source>
</evidence>
<dbReference type="Proteomes" id="UP000507470">
    <property type="component" value="Unassembled WGS sequence"/>
</dbReference>
<keyword evidence="2" id="KW-0472">Membrane</keyword>
<name>A0A6J8F288_MYTCO</name>
<accession>A0A6J8F288</accession>
<feature type="compositionally biased region" description="Low complexity" evidence="1">
    <location>
        <begin position="173"/>
        <end position="192"/>
    </location>
</feature>